<dbReference type="InterPro" id="IPR012312">
    <property type="entry name" value="Hemerythrin-like"/>
</dbReference>
<reference evidence="6 7" key="1">
    <citation type="submission" date="2021-03" db="EMBL/GenBank/DDBJ databases">
        <title>novel species isolated from a fishpond in China.</title>
        <authorList>
            <person name="Lu H."/>
            <person name="Cai Z."/>
        </authorList>
    </citation>
    <scope>NUCLEOTIDE SEQUENCE [LARGE SCALE GENOMIC DNA]</scope>
    <source>
        <strain evidence="6 7">JCM 31546</strain>
    </source>
</reference>
<evidence type="ECO:0000256" key="1">
    <source>
        <dbReference type="ARBA" id="ARBA00004496"/>
    </source>
</evidence>
<evidence type="ECO:0000256" key="3">
    <source>
        <dbReference type="ARBA" id="ARBA00022723"/>
    </source>
</evidence>
<name>A0ABS3BU96_9BACT</name>
<dbReference type="InterPro" id="IPR019903">
    <property type="entry name" value="RIC_family"/>
</dbReference>
<keyword evidence="7" id="KW-1185">Reference proteome</keyword>
<evidence type="ECO:0000313" key="6">
    <source>
        <dbReference type="EMBL" id="MBN7801900.1"/>
    </source>
</evidence>
<dbReference type="Proteomes" id="UP000664698">
    <property type="component" value="Unassembled WGS sequence"/>
</dbReference>
<dbReference type="RefSeq" id="WP_206569910.1">
    <property type="nucleotide sequence ID" value="NZ_JAFKCW010000003.1"/>
</dbReference>
<keyword evidence="2" id="KW-0963">Cytoplasm</keyword>
<feature type="domain" description="Hemerythrin-like" evidence="5">
    <location>
        <begin position="84"/>
        <end position="230"/>
    </location>
</feature>
<protein>
    <submittedName>
        <fullName evidence="6">Iron-sulfur cluster repair di-iron protein</fullName>
    </submittedName>
</protein>
<keyword evidence="3" id="KW-0479">Metal-binding</keyword>
<dbReference type="EMBL" id="JAFKCW010000003">
    <property type="protein sequence ID" value="MBN7801900.1"/>
    <property type="molecule type" value="Genomic_DNA"/>
</dbReference>
<keyword evidence="4" id="KW-0408">Iron</keyword>
<dbReference type="PANTHER" id="PTHR36438">
    <property type="entry name" value="IRON-SULFUR CLUSTER REPAIR PROTEIN YTFE"/>
    <property type="match status" value="1"/>
</dbReference>
<dbReference type="Pfam" id="PF04405">
    <property type="entry name" value="ScdA_N"/>
    <property type="match status" value="1"/>
</dbReference>
<dbReference type="PANTHER" id="PTHR36438:SF1">
    <property type="entry name" value="IRON-SULFUR CLUSTER REPAIR PROTEIN YTFE"/>
    <property type="match status" value="1"/>
</dbReference>
<dbReference type="Pfam" id="PF01814">
    <property type="entry name" value="Hemerythrin"/>
    <property type="match status" value="1"/>
</dbReference>
<comment type="subcellular location">
    <subcellularLocation>
        <location evidence="1">Cytoplasm</location>
    </subcellularLocation>
</comment>
<evidence type="ECO:0000256" key="4">
    <source>
        <dbReference type="ARBA" id="ARBA00023004"/>
    </source>
</evidence>
<dbReference type="NCBIfam" id="TIGR03652">
    <property type="entry name" value="FeS_repair_RIC"/>
    <property type="match status" value="1"/>
</dbReference>
<gene>
    <name evidence="6" type="primary">ric</name>
    <name evidence="6" type="ORF">J0A67_13580</name>
</gene>
<dbReference type="Gene3D" id="1.20.120.520">
    <property type="entry name" value="nmb1532 protein domain like"/>
    <property type="match status" value="1"/>
</dbReference>
<accession>A0ABS3BU96</accession>
<sequence>MESIAQFPIREIISKDYRSALVFRAFGIDFCCIGDLTLQEACVRKNVDPKDLVEKLEEAFALPNEEINDFHSWPLNRLANYIETRYHSPLRERVPVIQKFLKRIVKVQGAFEPNLKKVKSLFDQSTDELLDHMQREELIIFPFIRKIDAGGKSKDLLLGPSFQNVKETIFSLMKEHDQEGEYLEEIRSLTNNYSPPDYACNTYKVAFALLQEFEISMHQHIHLERDILFPGAIQLEIQGSINRN</sequence>
<evidence type="ECO:0000313" key="7">
    <source>
        <dbReference type="Proteomes" id="UP000664698"/>
    </source>
</evidence>
<organism evidence="6 7">
    <name type="scientific">Algoriphagus aestuariicola</name>
    <dbReference type="NCBI Taxonomy" id="1852016"/>
    <lineage>
        <taxon>Bacteria</taxon>
        <taxon>Pseudomonadati</taxon>
        <taxon>Bacteroidota</taxon>
        <taxon>Cytophagia</taxon>
        <taxon>Cytophagales</taxon>
        <taxon>Cyclobacteriaceae</taxon>
        <taxon>Algoriphagus</taxon>
    </lineage>
</organism>
<comment type="caution">
    <text evidence="6">The sequence shown here is derived from an EMBL/GenBank/DDBJ whole genome shotgun (WGS) entry which is preliminary data.</text>
</comment>
<evidence type="ECO:0000259" key="5">
    <source>
        <dbReference type="Pfam" id="PF01814"/>
    </source>
</evidence>
<proteinExistence type="predicted"/>
<evidence type="ECO:0000256" key="2">
    <source>
        <dbReference type="ARBA" id="ARBA00022490"/>
    </source>
</evidence>